<dbReference type="CDD" id="cd00383">
    <property type="entry name" value="trans_reg_C"/>
    <property type="match status" value="1"/>
</dbReference>
<evidence type="ECO:0000313" key="5">
    <source>
        <dbReference type="EMBL" id="PQJ66328.1"/>
    </source>
</evidence>
<name>A0A2S7VWW9_PHOAN</name>
<feature type="domain" description="OmpR/PhoB-type" evidence="4">
    <location>
        <begin position="7"/>
        <end position="106"/>
    </location>
</feature>
<organism evidence="5 6">
    <name type="scientific">Photobacterium angustum</name>
    <dbReference type="NCBI Taxonomy" id="661"/>
    <lineage>
        <taxon>Bacteria</taxon>
        <taxon>Pseudomonadati</taxon>
        <taxon>Pseudomonadota</taxon>
        <taxon>Gammaproteobacteria</taxon>
        <taxon>Vibrionales</taxon>
        <taxon>Vibrionaceae</taxon>
        <taxon>Photobacterium</taxon>
    </lineage>
</organism>
<keyword evidence="3" id="KW-0812">Transmembrane</keyword>
<dbReference type="PROSITE" id="PS51755">
    <property type="entry name" value="OMPR_PHOB"/>
    <property type="match status" value="1"/>
</dbReference>
<keyword evidence="1 2" id="KW-0238">DNA-binding</keyword>
<dbReference type="Proteomes" id="UP000238730">
    <property type="component" value="Unassembled WGS sequence"/>
</dbReference>
<feature type="transmembrane region" description="Helical" evidence="3">
    <location>
        <begin position="153"/>
        <end position="170"/>
    </location>
</feature>
<accession>A0A2S7VWW9</accession>
<dbReference type="AlphaFoldDB" id="A0A2S7VWW9"/>
<dbReference type="EMBL" id="MSCJ01000001">
    <property type="protein sequence ID" value="PQJ66328.1"/>
    <property type="molecule type" value="Genomic_DNA"/>
</dbReference>
<evidence type="ECO:0000256" key="3">
    <source>
        <dbReference type="SAM" id="Phobius"/>
    </source>
</evidence>
<keyword evidence="3" id="KW-0472">Membrane</keyword>
<evidence type="ECO:0000256" key="2">
    <source>
        <dbReference type="PROSITE-ProRule" id="PRU01091"/>
    </source>
</evidence>
<evidence type="ECO:0000259" key="4">
    <source>
        <dbReference type="PROSITE" id="PS51755"/>
    </source>
</evidence>
<sequence length="284" mass="32774">MVSMTSSEVYRIGSVTYDSSTRTLTHDNGQTEYFTPRVSDVFLLLLAHQGKCVEKEFLLSQCWGDTIVSEQALTNVISKLRKVLAKHALEMITITTVSKSGYLLEVKEENFSSKYQQESCDSILEHVSEDVVVEKDNVKIKETQLPLYSNKRVFYFLLIITIMLVSMFIYTNNKISTLPYFIDTKNYNNELIVGSNHIYYDNIDKYKVDKIFFIKDIKKGVSSICKSKVFIQFYYNTRIANNTAVVVFIITSDGRTFNFRMSKYINGGFSKQLNDYLKSKEIIC</sequence>
<protein>
    <submittedName>
        <fullName evidence="5">Transcriptional regulator</fullName>
    </submittedName>
</protein>
<comment type="caution">
    <text evidence="5">The sequence shown here is derived from an EMBL/GenBank/DDBJ whole genome shotgun (WGS) entry which is preliminary data.</text>
</comment>
<keyword evidence="3" id="KW-1133">Transmembrane helix</keyword>
<feature type="DNA-binding region" description="OmpR/PhoB-type" evidence="2">
    <location>
        <begin position="7"/>
        <end position="106"/>
    </location>
</feature>
<dbReference type="InterPro" id="IPR001867">
    <property type="entry name" value="OmpR/PhoB-type_DNA-bd"/>
</dbReference>
<dbReference type="SMART" id="SM00862">
    <property type="entry name" value="Trans_reg_C"/>
    <property type="match status" value="1"/>
</dbReference>
<gene>
    <name evidence="5" type="ORF">BTO08_02295</name>
</gene>
<reference evidence="5 6" key="1">
    <citation type="submission" date="2016-12" db="EMBL/GenBank/DDBJ databases">
        <title>Diversity of luminous bacteria.</title>
        <authorList>
            <person name="Yoshizawa S."/>
            <person name="Kogure K."/>
        </authorList>
    </citation>
    <scope>NUCLEOTIDE SEQUENCE [LARGE SCALE GENOMIC DNA]</scope>
    <source>
        <strain evidence="5 6">LC1-200</strain>
    </source>
</reference>
<proteinExistence type="predicted"/>
<dbReference type="OrthoDB" id="5827879at2"/>
<dbReference type="Gene3D" id="1.10.10.10">
    <property type="entry name" value="Winged helix-like DNA-binding domain superfamily/Winged helix DNA-binding domain"/>
    <property type="match status" value="1"/>
</dbReference>
<dbReference type="GO" id="GO:0003677">
    <property type="term" value="F:DNA binding"/>
    <property type="evidence" value="ECO:0007669"/>
    <property type="project" value="UniProtKB-UniRule"/>
</dbReference>
<dbReference type="Pfam" id="PF00486">
    <property type="entry name" value="Trans_reg_C"/>
    <property type="match status" value="1"/>
</dbReference>
<dbReference type="InterPro" id="IPR016032">
    <property type="entry name" value="Sig_transdc_resp-reg_C-effctor"/>
</dbReference>
<dbReference type="InterPro" id="IPR036388">
    <property type="entry name" value="WH-like_DNA-bd_sf"/>
</dbReference>
<dbReference type="SUPFAM" id="SSF46894">
    <property type="entry name" value="C-terminal effector domain of the bipartite response regulators"/>
    <property type="match status" value="1"/>
</dbReference>
<evidence type="ECO:0000256" key="1">
    <source>
        <dbReference type="ARBA" id="ARBA00023125"/>
    </source>
</evidence>
<evidence type="ECO:0000313" key="6">
    <source>
        <dbReference type="Proteomes" id="UP000238730"/>
    </source>
</evidence>
<dbReference type="GO" id="GO:0006355">
    <property type="term" value="P:regulation of DNA-templated transcription"/>
    <property type="evidence" value="ECO:0007669"/>
    <property type="project" value="InterPro"/>
</dbReference>
<dbReference type="GO" id="GO:0000160">
    <property type="term" value="P:phosphorelay signal transduction system"/>
    <property type="evidence" value="ECO:0007669"/>
    <property type="project" value="InterPro"/>
</dbReference>